<accession>A0A916WN31</accession>
<gene>
    <name evidence="1" type="ORF">GCM10011489_02670</name>
</gene>
<evidence type="ECO:0000313" key="2">
    <source>
        <dbReference type="Proteomes" id="UP000621454"/>
    </source>
</evidence>
<dbReference type="EMBL" id="BMGC01000001">
    <property type="protein sequence ID" value="GGB18031.1"/>
    <property type="molecule type" value="Genomic_DNA"/>
</dbReference>
<proteinExistence type="predicted"/>
<dbReference type="RefSeq" id="WP_188584750.1">
    <property type="nucleotide sequence ID" value="NZ_BMGC01000001.1"/>
</dbReference>
<comment type="caution">
    <text evidence="1">The sequence shown here is derived from an EMBL/GenBank/DDBJ whole genome shotgun (WGS) entry which is preliminary data.</text>
</comment>
<evidence type="ECO:0000313" key="1">
    <source>
        <dbReference type="EMBL" id="GGB18031.1"/>
    </source>
</evidence>
<dbReference type="Proteomes" id="UP000621454">
    <property type="component" value="Unassembled WGS sequence"/>
</dbReference>
<sequence>MTLTPILVEGPESDGYAFHHWMQAVIPGPDFDLEVLVVTAVHPITGDIDGPVVIVNHVNVRADADEIRDRQQLDNLINTLNDARTTWSALTESPNA</sequence>
<name>A0A916WN31_9ACTN</name>
<protein>
    <submittedName>
        <fullName evidence="1">Uncharacterized protein</fullName>
    </submittedName>
</protein>
<reference evidence="1" key="2">
    <citation type="submission" date="2020-09" db="EMBL/GenBank/DDBJ databases">
        <authorList>
            <person name="Sun Q."/>
            <person name="Zhou Y."/>
        </authorList>
    </citation>
    <scope>NUCLEOTIDE SEQUENCE</scope>
    <source>
        <strain evidence="1">CGMCC 1.12827</strain>
    </source>
</reference>
<keyword evidence="2" id="KW-1185">Reference proteome</keyword>
<reference evidence="1" key="1">
    <citation type="journal article" date="2014" name="Int. J. Syst. Evol. Microbiol.">
        <title>Complete genome sequence of Corynebacterium casei LMG S-19264T (=DSM 44701T), isolated from a smear-ripened cheese.</title>
        <authorList>
            <consortium name="US DOE Joint Genome Institute (JGI-PGF)"/>
            <person name="Walter F."/>
            <person name="Albersmeier A."/>
            <person name="Kalinowski J."/>
            <person name="Ruckert C."/>
        </authorList>
    </citation>
    <scope>NUCLEOTIDE SEQUENCE</scope>
    <source>
        <strain evidence="1">CGMCC 1.12827</strain>
    </source>
</reference>
<dbReference type="AlphaFoldDB" id="A0A916WN31"/>
<organism evidence="1 2">
    <name type="scientific">Gordonia jinhuaensis</name>
    <dbReference type="NCBI Taxonomy" id="1517702"/>
    <lineage>
        <taxon>Bacteria</taxon>
        <taxon>Bacillati</taxon>
        <taxon>Actinomycetota</taxon>
        <taxon>Actinomycetes</taxon>
        <taxon>Mycobacteriales</taxon>
        <taxon>Gordoniaceae</taxon>
        <taxon>Gordonia</taxon>
    </lineage>
</organism>